<evidence type="ECO:0000259" key="4">
    <source>
        <dbReference type="Pfam" id="PF03016"/>
    </source>
</evidence>
<reference evidence="5 6" key="1">
    <citation type="submission" date="2016-02" db="EMBL/GenBank/DDBJ databases">
        <title>Genome analysis of coral dinoflagellate symbionts highlights evolutionary adaptations to a symbiotic lifestyle.</title>
        <authorList>
            <person name="Aranda M."/>
            <person name="Li Y."/>
            <person name="Liew Y.J."/>
            <person name="Baumgarten S."/>
            <person name="Simakov O."/>
            <person name="Wilson M."/>
            <person name="Piel J."/>
            <person name="Ashoor H."/>
            <person name="Bougouffa S."/>
            <person name="Bajic V.B."/>
            <person name="Ryu T."/>
            <person name="Ravasi T."/>
            <person name="Bayer T."/>
            <person name="Micklem G."/>
            <person name="Kim H."/>
            <person name="Bhak J."/>
            <person name="Lajeunesse T.C."/>
            <person name="Voolstra C.R."/>
        </authorList>
    </citation>
    <scope>NUCLEOTIDE SEQUENCE [LARGE SCALE GENOMIC DNA]</scope>
    <source>
        <strain evidence="5 6">CCMP2467</strain>
    </source>
</reference>
<evidence type="ECO:0000259" key="3">
    <source>
        <dbReference type="Pfam" id="PF01738"/>
    </source>
</evidence>
<dbReference type="InterPro" id="IPR002925">
    <property type="entry name" value="Dienelactn_hydro"/>
</dbReference>
<dbReference type="SUPFAM" id="SSF53474">
    <property type="entry name" value="alpha/beta-Hydrolases"/>
    <property type="match status" value="1"/>
</dbReference>
<feature type="compositionally biased region" description="Basic and acidic residues" evidence="2">
    <location>
        <begin position="1"/>
        <end position="12"/>
    </location>
</feature>
<dbReference type="EMBL" id="LSRX01001111">
    <property type="protein sequence ID" value="OLP83508.1"/>
    <property type="molecule type" value="Genomic_DNA"/>
</dbReference>
<dbReference type="Gene3D" id="1.25.40.10">
    <property type="entry name" value="Tetratricopeptide repeat domain"/>
    <property type="match status" value="1"/>
</dbReference>
<feature type="region of interest" description="Disordered" evidence="2">
    <location>
        <begin position="352"/>
        <end position="372"/>
    </location>
</feature>
<evidence type="ECO:0000256" key="1">
    <source>
        <dbReference type="ARBA" id="ARBA00010271"/>
    </source>
</evidence>
<feature type="compositionally biased region" description="Basic and acidic residues" evidence="2">
    <location>
        <begin position="27"/>
        <end position="38"/>
    </location>
</feature>
<dbReference type="PANTHER" id="PTHR11062:SF281">
    <property type="entry name" value="EXOSTOSIN-LIKE 2"/>
    <property type="match status" value="1"/>
</dbReference>
<evidence type="ECO:0000256" key="2">
    <source>
        <dbReference type="SAM" id="MobiDB-lite"/>
    </source>
</evidence>
<dbReference type="InterPro" id="IPR040911">
    <property type="entry name" value="Exostosin_GT47"/>
</dbReference>
<dbReference type="Pfam" id="PF01738">
    <property type="entry name" value="DLH"/>
    <property type="match status" value="1"/>
</dbReference>
<feature type="domain" description="Dienelactone hydrolase" evidence="3">
    <location>
        <begin position="634"/>
        <end position="835"/>
    </location>
</feature>
<dbReference type="GO" id="GO:0016757">
    <property type="term" value="F:glycosyltransferase activity"/>
    <property type="evidence" value="ECO:0007669"/>
    <property type="project" value="InterPro"/>
</dbReference>
<dbReference type="Proteomes" id="UP000186817">
    <property type="component" value="Unassembled WGS sequence"/>
</dbReference>
<name>A0A1Q9CKP9_SYMMI</name>
<dbReference type="InterPro" id="IPR004263">
    <property type="entry name" value="Exostosin"/>
</dbReference>
<dbReference type="SUPFAM" id="SSF48452">
    <property type="entry name" value="TPR-like"/>
    <property type="match status" value="1"/>
</dbReference>
<dbReference type="GO" id="GO:0016787">
    <property type="term" value="F:hydrolase activity"/>
    <property type="evidence" value="ECO:0007669"/>
    <property type="project" value="InterPro"/>
</dbReference>
<feature type="region of interest" description="Disordered" evidence="2">
    <location>
        <begin position="1"/>
        <end position="38"/>
    </location>
</feature>
<dbReference type="PANTHER" id="PTHR11062">
    <property type="entry name" value="EXOSTOSIN HEPARAN SULFATE GLYCOSYLTRANSFERASE -RELATED"/>
    <property type="match status" value="1"/>
</dbReference>
<comment type="similarity">
    <text evidence="1">Belongs to the glycosyltransferase 47 family.</text>
</comment>
<evidence type="ECO:0000313" key="5">
    <source>
        <dbReference type="EMBL" id="OLP83508.1"/>
    </source>
</evidence>
<organism evidence="5 6">
    <name type="scientific">Symbiodinium microadriaticum</name>
    <name type="common">Dinoflagellate</name>
    <name type="synonym">Zooxanthella microadriatica</name>
    <dbReference type="NCBI Taxonomy" id="2951"/>
    <lineage>
        <taxon>Eukaryota</taxon>
        <taxon>Sar</taxon>
        <taxon>Alveolata</taxon>
        <taxon>Dinophyceae</taxon>
        <taxon>Suessiales</taxon>
        <taxon>Symbiodiniaceae</taxon>
        <taxon>Symbiodinium</taxon>
    </lineage>
</organism>
<dbReference type="OrthoDB" id="17560at2759"/>
<accession>A0A1Q9CKP9</accession>
<dbReference type="InterPro" id="IPR011990">
    <property type="entry name" value="TPR-like_helical_dom_sf"/>
</dbReference>
<dbReference type="SMART" id="SM00028">
    <property type="entry name" value="TPR"/>
    <property type="match status" value="2"/>
</dbReference>
<feature type="domain" description="Exostosin GT47" evidence="4">
    <location>
        <begin position="844"/>
        <end position="988"/>
    </location>
</feature>
<gene>
    <name evidence="5" type="ORF">AK812_SmicGene35712</name>
</gene>
<dbReference type="Pfam" id="PF03016">
    <property type="entry name" value="Exostosin_GT47"/>
    <property type="match status" value="2"/>
</dbReference>
<dbReference type="InterPro" id="IPR029058">
    <property type="entry name" value="AB_hydrolase_fold"/>
</dbReference>
<comment type="caution">
    <text evidence="5">The sequence shown here is derived from an EMBL/GenBank/DDBJ whole genome shotgun (WGS) entry which is preliminary data.</text>
</comment>
<dbReference type="AlphaFoldDB" id="A0A1Q9CKP9"/>
<sequence>MLSNADLERLLESDGDGLEAPGSKQEAASKDADAEESRCKEEAASEVVLCDGAVRNTLRRRAAAQGSRIGDGCIIAYRTAEGQPLSEVEVGAAALPWALEITARRVQVGDVVDVVGIGEHALADEESAPSDGGDLERRWRFEIATVRSNQHDKFRMSVDERIDMASRLRERGNAMLKRGRLQRAADYYERGSSLMDVIEAEDMGSMGGMGGMGGMDGMGGMGNMAGMGGGKKDEKAVANNKRIRECQKPILLNWALVLMKRSCWQEAERKCAEVILDIDGCCVKALFRRGQCQVQLGNLEEAKKDLLKARDLDDSIAADVEKELAKLKRQQKVLDRQDRGWAQKALEKGLADARSAASHGGEKPEENTDDGIECSVKALLPKDAKGGRGGASVGIEKAAGSDAARKASSYAHRLLQRASGLEDCRWLQMINHDMFDHYNLVMGLEGRFHGWCPPDAPRVYVYDMGDLADRPISCARIGFWGSEVYVDRFLRHAGCRTQDAEAADLFFIPLYLTCWELQVGKHLTKGAKLMALEEMHDRISSLPYFQRKEGLDHVFLFGSSVWQLHRWRDLFPRSILLVVESEPIECNDIPWDDSLCCCPPDSWPACQKPDDYKPKGTETKIGELPVYSVGTGDKAILVLPDIFGWSSNQGRLMGIADTLADQGYRVLLSDPFYGDSAVGKEDIMGWITQFPFEKKIGADIEACVKHLQDQGCSSVGAVGFCWGVWAFCKSASMGVPLKCGVGPHPSTRLEGAFGGDEQAMMDKVNMPVLIMPAGNDPENLKEGGAIAESLAKKGGKSVTFPDMQHGWCCRGDLGQAEVKRDVEAAMKHMVDFFKSNLCWHCKDCFQPWKDLVVPPLTPLTGARSLIAKSRPFFRRKFLMTWRGQHAESGLPEVRKAYLVTNETVRTALIHNLSHLPDVSIGSPVSGYADLMGNSKFCLCPKGASSYTSRLFEALFAGCIPVILSDHLRLPFDHVVNWSEFSIHWPMEEADLSLYRYLQGRLEHDAAGIMNLQRRGGELRCWFDYFSQEEDPQKCSPYAALLSGLGQRVASMPRPRLAVSSEQRRESSKARLMPSTSDAAGSSLVDVLSAQEEAARKDGVDEDTYCRQREAIYNQFLKGNRPSDD</sequence>
<protein>
    <submittedName>
        <fullName evidence="5">Putative glycosyltransferase</fullName>
    </submittedName>
</protein>
<dbReference type="Gene3D" id="3.40.50.1820">
    <property type="entry name" value="alpha/beta hydrolase"/>
    <property type="match status" value="1"/>
</dbReference>
<proteinExistence type="inferred from homology"/>
<keyword evidence="5" id="KW-0808">Transferase</keyword>
<evidence type="ECO:0000313" key="6">
    <source>
        <dbReference type="Proteomes" id="UP000186817"/>
    </source>
</evidence>
<feature type="region of interest" description="Disordered" evidence="2">
    <location>
        <begin position="1052"/>
        <end position="1084"/>
    </location>
</feature>
<dbReference type="InterPro" id="IPR019734">
    <property type="entry name" value="TPR_rpt"/>
</dbReference>
<keyword evidence="6" id="KW-1185">Reference proteome</keyword>
<feature type="domain" description="Exostosin GT47" evidence="4">
    <location>
        <begin position="457"/>
        <end position="595"/>
    </location>
</feature>